<evidence type="ECO:0000256" key="5">
    <source>
        <dbReference type="ARBA" id="ARBA00048200"/>
    </source>
</evidence>
<protein>
    <recommendedName>
        <fullName evidence="4 6">dTDP-4-dehydrorhamnose reductase</fullName>
        <ecNumber evidence="3 6">1.1.1.133</ecNumber>
    </recommendedName>
</protein>
<comment type="catalytic activity">
    <reaction evidence="5">
        <text>dTDP-beta-L-rhamnose + NADP(+) = dTDP-4-dehydro-beta-L-rhamnose + NADPH + H(+)</text>
        <dbReference type="Rhea" id="RHEA:21796"/>
        <dbReference type="ChEBI" id="CHEBI:15378"/>
        <dbReference type="ChEBI" id="CHEBI:57510"/>
        <dbReference type="ChEBI" id="CHEBI:57783"/>
        <dbReference type="ChEBI" id="CHEBI:58349"/>
        <dbReference type="ChEBI" id="CHEBI:62830"/>
        <dbReference type="EC" id="1.1.1.133"/>
    </reaction>
</comment>
<dbReference type="Gene3D" id="3.90.25.10">
    <property type="entry name" value="UDP-galactose 4-epimerase, domain 1"/>
    <property type="match status" value="1"/>
</dbReference>
<evidence type="ECO:0000259" key="7">
    <source>
        <dbReference type="Pfam" id="PF04321"/>
    </source>
</evidence>
<reference evidence="9" key="1">
    <citation type="submission" date="2016-11" db="EMBL/GenBank/DDBJ databases">
        <authorList>
            <person name="Varghese N."/>
            <person name="Submissions S."/>
        </authorList>
    </citation>
    <scope>NUCLEOTIDE SEQUENCE [LARGE SCALE GENOMIC DNA]</scope>
    <source>
        <strain evidence="9">DSM 9756</strain>
    </source>
</reference>
<comment type="function">
    <text evidence="6">Catalyzes the reduction of dTDP-6-deoxy-L-lyxo-4-hexulose to yield dTDP-L-rhamnose.</text>
</comment>
<keyword evidence="6" id="KW-0521">NADP</keyword>
<dbReference type="Gene3D" id="3.40.50.720">
    <property type="entry name" value="NAD(P)-binding Rossmann-like Domain"/>
    <property type="match status" value="1"/>
</dbReference>
<dbReference type="SUPFAM" id="SSF51735">
    <property type="entry name" value="NAD(P)-binding Rossmann-fold domains"/>
    <property type="match status" value="1"/>
</dbReference>
<dbReference type="AlphaFoldDB" id="A0A1M4SEM3"/>
<dbReference type="InterPro" id="IPR005913">
    <property type="entry name" value="dTDP_dehydrorham_reduct"/>
</dbReference>
<dbReference type="EMBL" id="FQVB01000003">
    <property type="protein sequence ID" value="SHE30660.1"/>
    <property type="molecule type" value="Genomic_DNA"/>
</dbReference>
<evidence type="ECO:0000256" key="4">
    <source>
        <dbReference type="ARBA" id="ARBA00017099"/>
    </source>
</evidence>
<organism evidence="8 9">
    <name type="scientific">Desulfacinum infernum DSM 9756</name>
    <dbReference type="NCBI Taxonomy" id="1121391"/>
    <lineage>
        <taxon>Bacteria</taxon>
        <taxon>Pseudomonadati</taxon>
        <taxon>Thermodesulfobacteriota</taxon>
        <taxon>Syntrophobacteria</taxon>
        <taxon>Syntrophobacterales</taxon>
        <taxon>Syntrophobacteraceae</taxon>
        <taxon>Desulfacinum</taxon>
    </lineage>
</organism>
<dbReference type="PANTHER" id="PTHR10491">
    <property type="entry name" value="DTDP-4-DEHYDRORHAMNOSE REDUCTASE"/>
    <property type="match status" value="1"/>
</dbReference>
<evidence type="ECO:0000313" key="9">
    <source>
        <dbReference type="Proteomes" id="UP000184076"/>
    </source>
</evidence>
<evidence type="ECO:0000256" key="6">
    <source>
        <dbReference type="RuleBase" id="RU364082"/>
    </source>
</evidence>
<dbReference type="EC" id="1.1.1.133" evidence="3 6"/>
<dbReference type="OrthoDB" id="9803892at2"/>
<dbReference type="Pfam" id="PF04321">
    <property type="entry name" value="RmlD_sub_bind"/>
    <property type="match status" value="1"/>
</dbReference>
<dbReference type="InterPro" id="IPR029903">
    <property type="entry name" value="RmlD-like-bd"/>
</dbReference>
<dbReference type="RefSeq" id="WP_073035877.1">
    <property type="nucleotide sequence ID" value="NZ_FQVB01000003.1"/>
</dbReference>
<feature type="domain" description="RmlD-like substrate binding" evidence="7">
    <location>
        <begin position="3"/>
        <end position="287"/>
    </location>
</feature>
<dbReference type="NCBIfam" id="TIGR01214">
    <property type="entry name" value="rmlD"/>
    <property type="match status" value="1"/>
</dbReference>
<evidence type="ECO:0000256" key="1">
    <source>
        <dbReference type="ARBA" id="ARBA00004781"/>
    </source>
</evidence>
<evidence type="ECO:0000313" key="8">
    <source>
        <dbReference type="EMBL" id="SHE30660.1"/>
    </source>
</evidence>
<dbReference type="GO" id="GO:0008831">
    <property type="term" value="F:dTDP-4-dehydrorhamnose reductase activity"/>
    <property type="evidence" value="ECO:0007669"/>
    <property type="project" value="UniProtKB-EC"/>
</dbReference>
<dbReference type="Proteomes" id="UP000184076">
    <property type="component" value="Unassembled WGS sequence"/>
</dbReference>
<comment type="pathway">
    <text evidence="1 6">Carbohydrate biosynthesis; dTDP-L-rhamnose biosynthesis.</text>
</comment>
<name>A0A1M4SEM3_9BACT</name>
<keyword evidence="9" id="KW-1185">Reference proteome</keyword>
<dbReference type="STRING" id="1121391.SAMN02745206_00078"/>
<gene>
    <name evidence="8" type="ORF">SAMN02745206_00078</name>
</gene>
<dbReference type="GO" id="GO:0019305">
    <property type="term" value="P:dTDP-rhamnose biosynthetic process"/>
    <property type="evidence" value="ECO:0007669"/>
    <property type="project" value="UniProtKB-UniPathway"/>
</dbReference>
<accession>A0A1M4SEM3</accession>
<dbReference type="UniPathway" id="UPA00124"/>
<comment type="similarity">
    <text evidence="2 6">Belongs to the dTDP-4-dehydrorhamnose reductase family.</text>
</comment>
<evidence type="ECO:0000256" key="2">
    <source>
        <dbReference type="ARBA" id="ARBA00010944"/>
    </source>
</evidence>
<evidence type="ECO:0000256" key="3">
    <source>
        <dbReference type="ARBA" id="ARBA00012929"/>
    </source>
</evidence>
<dbReference type="CDD" id="cd05254">
    <property type="entry name" value="dTDP_HR_like_SDR_e"/>
    <property type="match status" value="1"/>
</dbReference>
<keyword evidence="6" id="KW-0560">Oxidoreductase</keyword>
<dbReference type="PANTHER" id="PTHR10491:SF4">
    <property type="entry name" value="METHIONINE ADENOSYLTRANSFERASE 2 SUBUNIT BETA"/>
    <property type="match status" value="1"/>
</dbReference>
<proteinExistence type="inferred from homology"/>
<dbReference type="InterPro" id="IPR036291">
    <property type="entry name" value="NAD(P)-bd_dom_sf"/>
</dbReference>
<dbReference type="GO" id="GO:0005829">
    <property type="term" value="C:cytosol"/>
    <property type="evidence" value="ECO:0007669"/>
    <property type="project" value="TreeGrafter"/>
</dbReference>
<sequence>MRTVLVTGAGGQLGWELQRCDRPELRLAALARKDLDVTRPAEVRRVLDQVRPRVVINAAAYTAVDRAESEPEAAFLINRDAAALLAEECRRRDIRLLHVSTDFVFDGTRGRPYKPEDPANPLGVYGRSKRAGEEAVLELHPHGGAIVRTAWLYSAHGANFVKTMLRLFSQREEVSVVCDQVGTPTWAHHLARFLLDLAAREDAPPPILHFTDAGVASWYDLAVAVEEETRGARGRRVRVRPIPSSAYPTPAKRPGYSVLDKEETWRLWPADPVHWREALRRMLANFRFL</sequence>